<dbReference type="EMBL" id="PGCJ01000732">
    <property type="protein sequence ID" value="PLW23138.1"/>
    <property type="molecule type" value="Genomic_DNA"/>
</dbReference>
<proteinExistence type="predicted"/>
<evidence type="ECO:0000313" key="4">
    <source>
        <dbReference type="EMBL" id="PLW23138.1"/>
    </source>
</evidence>
<evidence type="ECO:0000256" key="1">
    <source>
        <dbReference type="SAM" id="MobiDB-lite"/>
    </source>
</evidence>
<dbReference type="Proteomes" id="UP000235388">
    <property type="component" value="Unassembled WGS sequence"/>
</dbReference>
<reference evidence="4 5" key="1">
    <citation type="submission" date="2017-11" db="EMBL/GenBank/DDBJ databases">
        <title>De novo assembly and phasing of dikaryotic genomes from two isolates of Puccinia coronata f. sp. avenae, the causal agent of oat crown rust.</title>
        <authorList>
            <person name="Miller M.E."/>
            <person name="Zhang Y."/>
            <person name="Omidvar V."/>
            <person name="Sperschneider J."/>
            <person name="Schwessinger B."/>
            <person name="Raley C."/>
            <person name="Palmer J.M."/>
            <person name="Garnica D."/>
            <person name="Upadhyaya N."/>
            <person name="Rathjen J."/>
            <person name="Taylor J.M."/>
            <person name="Park R.F."/>
            <person name="Dodds P.N."/>
            <person name="Hirsch C.D."/>
            <person name="Kianian S.F."/>
            <person name="Figueroa M."/>
        </authorList>
    </citation>
    <scope>NUCLEOTIDE SEQUENCE [LARGE SCALE GENOMIC DNA]</scope>
    <source>
        <strain evidence="4">12NC29</strain>
    </source>
</reference>
<feature type="region of interest" description="Disordered" evidence="1">
    <location>
        <begin position="34"/>
        <end position="59"/>
    </location>
</feature>
<feature type="domain" description="DUF7872" evidence="3">
    <location>
        <begin position="234"/>
        <end position="458"/>
    </location>
</feature>
<dbReference type="AlphaFoldDB" id="A0A2N5TCK2"/>
<feature type="chain" id="PRO_5014827421" description="DUF7872 domain-containing protein" evidence="2">
    <location>
        <begin position="21"/>
        <end position="458"/>
    </location>
</feature>
<evidence type="ECO:0000256" key="2">
    <source>
        <dbReference type="SAM" id="SignalP"/>
    </source>
</evidence>
<evidence type="ECO:0000313" key="5">
    <source>
        <dbReference type="Proteomes" id="UP000235388"/>
    </source>
</evidence>
<gene>
    <name evidence="4" type="ORF">PCANC_25599</name>
</gene>
<feature type="compositionally biased region" description="Polar residues" evidence="1">
    <location>
        <begin position="37"/>
        <end position="48"/>
    </location>
</feature>
<evidence type="ECO:0000259" key="3">
    <source>
        <dbReference type="Pfam" id="PF25278"/>
    </source>
</evidence>
<accession>A0A2N5TCK2</accession>
<organism evidence="4 5">
    <name type="scientific">Puccinia coronata f. sp. avenae</name>
    <dbReference type="NCBI Taxonomy" id="200324"/>
    <lineage>
        <taxon>Eukaryota</taxon>
        <taxon>Fungi</taxon>
        <taxon>Dikarya</taxon>
        <taxon>Basidiomycota</taxon>
        <taxon>Pucciniomycotina</taxon>
        <taxon>Pucciniomycetes</taxon>
        <taxon>Pucciniales</taxon>
        <taxon>Pucciniaceae</taxon>
        <taxon>Puccinia</taxon>
    </lineage>
</organism>
<dbReference type="InterPro" id="IPR057194">
    <property type="entry name" value="DUF7872"/>
</dbReference>
<feature type="signal peptide" evidence="2">
    <location>
        <begin position="1"/>
        <end position="20"/>
    </location>
</feature>
<keyword evidence="5" id="KW-1185">Reference proteome</keyword>
<name>A0A2N5TCK2_9BASI</name>
<dbReference type="OrthoDB" id="2501761at2759"/>
<protein>
    <recommendedName>
        <fullName evidence="3">DUF7872 domain-containing protein</fullName>
    </recommendedName>
</protein>
<dbReference type="PANTHER" id="PTHR33339:SF1">
    <property type="entry name" value="LYSM DOMAIN-CONTAINING PROTEIN"/>
    <property type="match status" value="1"/>
</dbReference>
<sequence length="458" mass="50170">MNDWLLLCTCLVAFSTNLHAQSLQHDKRGLGNLLSIGPQSAPSNSQASGPPRDPSAPVNGTCKVLPLTRETWNTLKLDHYLQTYPGGDHLTVSQYAASKGAPNFDCGVGNKCGANQLCFPVPAPDWYVLFAIQQWNIQTNNVVRALSYGVNFIQAVISIILSALFPATDPREIEMFKLSFGVNAASMMVTNTIFLDILTLFNSPQFGWNLFFNVVNNVINAASYGVAALLPEPKEPTHEAFTEWSHLVDGMSTFEQKVIDGISEEAHKFLNSPISSPDGMMNVLKNGTFIAPAEQVFLPLIETALKNVTTALFLTRVLRSMDAFVTIGSDVCNKKGPNGALEGDDKLSYCDTSGTMYNIVRVGEEHKDKEETSFPNAFTIENRFGFSTQFLTNASISCQQKYGGYEHFPWANTTIPRDPSADCVINLPVCDLRNRGDLHKTLEKDGVVAACRQAGLPI</sequence>
<dbReference type="STRING" id="200324.A0A2N5TCK2"/>
<keyword evidence="2" id="KW-0732">Signal</keyword>
<comment type="caution">
    <text evidence="4">The sequence shown here is derived from an EMBL/GenBank/DDBJ whole genome shotgun (WGS) entry which is preliminary data.</text>
</comment>
<dbReference type="PANTHER" id="PTHR33339">
    <property type="entry name" value="LYSM DOMAIN-CONTAINING PROTEIN"/>
    <property type="match status" value="1"/>
</dbReference>
<dbReference type="Pfam" id="PF25278">
    <property type="entry name" value="DUF7872"/>
    <property type="match status" value="1"/>
</dbReference>